<dbReference type="Pfam" id="PF03962">
    <property type="entry name" value="Mnd1"/>
    <property type="match status" value="1"/>
</dbReference>
<dbReference type="PIRSF" id="PIRSF026991">
    <property type="entry name" value="Mnd1"/>
    <property type="match status" value="1"/>
</dbReference>
<evidence type="ECO:0000256" key="4">
    <source>
        <dbReference type="ARBA" id="ARBA00023242"/>
    </source>
</evidence>
<evidence type="ECO:0000259" key="7">
    <source>
        <dbReference type="Pfam" id="PF03962"/>
    </source>
</evidence>
<comment type="subcellular location">
    <subcellularLocation>
        <location evidence="1 5">Nucleus</location>
    </subcellularLocation>
</comment>
<dbReference type="GO" id="GO:0007131">
    <property type="term" value="P:reciprocal meiotic recombination"/>
    <property type="evidence" value="ECO:0007669"/>
    <property type="project" value="InterPro"/>
</dbReference>
<evidence type="ECO:0000256" key="1">
    <source>
        <dbReference type="ARBA" id="ARBA00004123"/>
    </source>
</evidence>
<evidence type="ECO:0000256" key="3">
    <source>
        <dbReference type="ARBA" id="ARBA00023054"/>
    </source>
</evidence>
<dbReference type="AlphaFoldDB" id="A0AAN7P020"/>
<dbReference type="Proteomes" id="UP001353858">
    <property type="component" value="Unassembled WGS sequence"/>
</dbReference>
<evidence type="ECO:0000259" key="8">
    <source>
        <dbReference type="Pfam" id="PF18517"/>
    </source>
</evidence>
<dbReference type="EMBL" id="JARPUR010000006">
    <property type="protein sequence ID" value="KAK4874044.1"/>
    <property type="molecule type" value="Genomic_DNA"/>
</dbReference>
<dbReference type="GO" id="GO:0003690">
    <property type="term" value="F:double-stranded DNA binding"/>
    <property type="evidence" value="ECO:0007669"/>
    <property type="project" value="InterPro"/>
</dbReference>
<keyword evidence="4 5" id="KW-0539">Nucleus</keyword>
<keyword evidence="10" id="KW-1185">Reference proteome</keyword>
<comment type="similarity">
    <text evidence="2 5">Belongs to the MND1 family.</text>
</comment>
<accession>A0AAN7P020</accession>
<evidence type="ECO:0000313" key="10">
    <source>
        <dbReference type="Proteomes" id="UP001353858"/>
    </source>
</evidence>
<name>A0AAN7P020_9COLE</name>
<proteinExistence type="inferred from homology"/>
<dbReference type="Pfam" id="PF18517">
    <property type="entry name" value="LZ3wCH"/>
    <property type="match status" value="1"/>
</dbReference>
<feature type="domain" description="Leucine zipper with capping helix" evidence="8">
    <location>
        <begin position="150"/>
        <end position="204"/>
    </location>
</feature>
<dbReference type="GO" id="GO:0005634">
    <property type="term" value="C:nucleus"/>
    <property type="evidence" value="ECO:0007669"/>
    <property type="project" value="UniProtKB-SubCell"/>
</dbReference>
<feature type="domain" description="Mnd1 HTH" evidence="7">
    <location>
        <begin position="16"/>
        <end position="75"/>
    </location>
</feature>
<organism evidence="9 10">
    <name type="scientific">Aquatica leii</name>
    <dbReference type="NCBI Taxonomy" id="1421715"/>
    <lineage>
        <taxon>Eukaryota</taxon>
        <taxon>Metazoa</taxon>
        <taxon>Ecdysozoa</taxon>
        <taxon>Arthropoda</taxon>
        <taxon>Hexapoda</taxon>
        <taxon>Insecta</taxon>
        <taxon>Pterygota</taxon>
        <taxon>Neoptera</taxon>
        <taxon>Endopterygota</taxon>
        <taxon>Coleoptera</taxon>
        <taxon>Polyphaga</taxon>
        <taxon>Elateriformia</taxon>
        <taxon>Elateroidea</taxon>
        <taxon>Lampyridae</taxon>
        <taxon>Luciolinae</taxon>
        <taxon>Aquatica</taxon>
    </lineage>
</organism>
<dbReference type="InterPro" id="IPR040661">
    <property type="entry name" value="LZ3wCH"/>
</dbReference>
<comment type="function">
    <text evidence="5">Required for proper homologous chromosome pairing and efficient cross-over and intragenic recombination during meiosis.</text>
</comment>
<evidence type="ECO:0000256" key="5">
    <source>
        <dbReference type="PIRNR" id="PIRNR026991"/>
    </source>
</evidence>
<keyword evidence="3 6" id="KW-0175">Coiled coil</keyword>
<dbReference type="InterPro" id="IPR040453">
    <property type="entry name" value="Mnd1_HTH"/>
</dbReference>
<dbReference type="InterPro" id="IPR005647">
    <property type="entry name" value="Mnd1"/>
</dbReference>
<gene>
    <name evidence="9" type="ORF">RN001_013404</name>
</gene>
<comment type="caution">
    <text evidence="9">The sequence shown here is derived from an EMBL/GenBank/DDBJ whole genome shotgun (WGS) entry which is preliminary data.</text>
</comment>
<protein>
    <recommendedName>
        <fullName evidence="5">Meiotic nuclear division protein 1 homolog</fullName>
    </recommendedName>
</protein>
<reference evidence="10" key="1">
    <citation type="submission" date="2023-01" db="EMBL/GenBank/DDBJ databases">
        <title>Key to firefly adult light organ development and bioluminescence: homeobox transcription factors regulate luciferase expression and transportation to peroxisome.</title>
        <authorList>
            <person name="Fu X."/>
        </authorList>
    </citation>
    <scope>NUCLEOTIDE SEQUENCE [LARGE SCALE GENOMIC DNA]</scope>
</reference>
<evidence type="ECO:0000256" key="6">
    <source>
        <dbReference type="SAM" id="Coils"/>
    </source>
</evidence>
<feature type="coiled-coil region" evidence="6">
    <location>
        <begin position="86"/>
        <end position="172"/>
    </location>
</feature>
<evidence type="ECO:0000256" key="2">
    <source>
        <dbReference type="ARBA" id="ARBA00005981"/>
    </source>
</evidence>
<evidence type="ECO:0000313" key="9">
    <source>
        <dbReference type="EMBL" id="KAK4874044.1"/>
    </source>
</evidence>
<sequence>MSRSKGVSAEEKKARMLQLFYEKREFFQLKDLEKIAPKEKGIIANSVKDVVQKLVDEGEIDTDKIGTSVYFWAFPSKATNTRKRKLAELTNQYEQSNKKLKVTEESLAELELGKEDTVKRNEYLDEVMDLEIQKKNLNKELQHYVENDPVALKKMQDQIKGLKEAANRWTDNIFSVKSWCKRKFNVEDQMLNKQFGISSDLDYVE</sequence>